<keyword evidence="3" id="KW-1185">Reference proteome</keyword>
<dbReference type="SUPFAM" id="SSF52833">
    <property type="entry name" value="Thioredoxin-like"/>
    <property type="match status" value="1"/>
</dbReference>
<dbReference type="PANTHER" id="PTHR19991">
    <property type="entry name" value="L 2 01289"/>
    <property type="match status" value="1"/>
</dbReference>
<sequence>MLINLTDLFRVAVLSSMAAAPGWTLFVRNTDEFDRIVQNQPYALVVVSKRSGCPSCERYEQILQDNLKEMEDMYQCSLTIVRDNDEIVKRYGIDQVPRVMFFREGIPAIYNSAELLPSDLLYWVHKARDARVQILDDTIFEHLTQATSGATTGDWLVAFVSQETPALRAKFEGVQATFMGHATNVAIVDYVKNLNLKKRFAIEQDVVLFFKRGIMYRFIGTKWDAKALVDFVAQTHHHVKAESIPLESSTFDYFLDTSVRLVREKMEPLARQYFKDIQEHPLGFAAALSAIIIAIFASCFVVRKGNEKAKQKTQ</sequence>
<gene>
    <name evidence="2" type="ORF">BIW11_07352</name>
</gene>
<protein>
    <recommendedName>
        <fullName evidence="4">Thioredoxin domain-containing protein</fullName>
    </recommendedName>
</protein>
<evidence type="ECO:0000313" key="2">
    <source>
        <dbReference type="EMBL" id="OQR77071.1"/>
    </source>
</evidence>
<evidence type="ECO:0008006" key="4">
    <source>
        <dbReference type="Google" id="ProtNLM"/>
    </source>
</evidence>
<keyword evidence="1" id="KW-0472">Membrane</keyword>
<keyword evidence="1" id="KW-0812">Transmembrane</keyword>
<proteinExistence type="predicted"/>
<dbReference type="Proteomes" id="UP000192247">
    <property type="component" value="Unassembled WGS sequence"/>
</dbReference>
<dbReference type="PANTHER" id="PTHR19991:SF2">
    <property type="entry name" value="GH08893P"/>
    <property type="match status" value="1"/>
</dbReference>
<evidence type="ECO:0000313" key="3">
    <source>
        <dbReference type="Proteomes" id="UP000192247"/>
    </source>
</evidence>
<feature type="transmembrane region" description="Helical" evidence="1">
    <location>
        <begin position="282"/>
        <end position="302"/>
    </location>
</feature>
<evidence type="ECO:0000256" key="1">
    <source>
        <dbReference type="SAM" id="Phobius"/>
    </source>
</evidence>
<dbReference type="InParanoid" id="A0A1V9XUG5"/>
<comment type="caution">
    <text evidence="2">The sequence shown here is derived from an EMBL/GenBank/DDBJ whole genome shotgun (WGS) entry which is preliminary data.</text>
</comment>
<organism evidence="2 3">
    <name type="scientific">Tropilaelaps mercedesae</name>
    <dbReference type="NCBI Taxonomy" id="418985"/>
    <lineage>
        <taxon>Eukaryota</taxon>
        <taxon>Metazoa</taxon>
        <taxon>Ecdysozoa</taxon>
        <taxon>Arthropoda</taxon>
        <taxon>Chelicerata</taxon>
        <taxon>Arachnida</taxon>
        <taxon>Acari</taxon>
        <taxon>Parasitiformes</taxon>
        <taxon>Mesostigmata</taxon>
        <taxon>Gamasina</taxon>
        <taxon>Dermanyssoidea</taxon>
        <taxon>Laelapidae</taxon>
        <taxon>Tropilaelaps</taxon>
    </lineage>
</organism>
<dbReference type="STRING" id="418985.A0A1V9XUG5"/>
<reference evidence="2 3" key="1">
    <citation type="journal article" date="2017" name="Gigascience">
        <title>Draft genome of the honey bee ectoparasitic mite, Tropilaelaps mercedesae, is shaped by the parasitic life history.</title>
        <authorList>
            <person name="Dong X."/>
            <person name="Armstrong S.D."/>
            <person name="Xia D."/>
            <person name="Makepeace B.L."/>
            <person name="Darby A.C."/>
            <person name="Kadowaki T."/>
        </authorList>
    </citation>
    <scope>NUCLEOTIDE SEQUENCE [LARGE SCALE GENOMIC DNA]</scope>
    <source>
        <strain evidence="2">Wuxi-XJTLU</strain>
    </source>
</reference>
<keyword evidence="1" id="KW-1133">Transmembrane helix</keyword>
<dbReference type="EMBL" id="MNPL01003981">
    <property type="protein sequence ID" value="OQR77071.1"/>
    <property type="molecule type" value="Genomic_DNA"/>
</dbReference>
<dbReference type="Gene3D" id="3.40.30.10">
    <property type="entry name" value="Glutaredoxin"/>
    <property type="match status" value="1"/>
</dbReference>
<dbReference type="AlphaFoldDB" id="A0A1V9XUG5"/>
<dbReference type="InterPro" id="IPR036249">
    <property type="entry name" value="Thioredoxin-like_sf"/>
</dbReference>
<dbReference type="FunCoup" id="A0A1V9XUG5">
    <property type="interactions" value="172"/>
</dbReference>
<dbReference type="OrthoDB" id="72053at2759"/>
<accession>A0A1V9XUG5</accession>
<name>A0A1V9XUG5_9ACAR</name>